<dbReference type="EMBL" id="NJGI01000001">
    <property type="protein sequence ID" value="PGH21748.1"/>
    <property type="molecule type" value="Genomic_DNA"/>
</dbReference>
<dbReference type="Proteomes" id="UP000224182">
    <property type="component" value="Unassembled WGS sequence"/>
</dbReference>
<dbReference type="AlphaFoldDB" id="A0A2C6A5R0"/>
<dbReference type="Proteomes" id="UP000222862">
    <property type="component" value="Unassembled WGS sequence"/>
</dbReference>
<gene>
    <name evidence="3" type="ORF">CBG54_08380</name>
    <name evidence="2" type="ORF">RN96_00510</name>
</gene>
<evidence type="ECO:0000313" key="4">
    <source>
        <dbReference type="Proteomes" id="UP000222862"/>
    </source>
</evidence>
<comment type="caution">
    <text evidence="3">The sequence shown here is derived from an EMBL/GenBank/DDBJ whole genome shotgun (WGS) entry which is preliminary data.</text>
</comment>
<evidence type="ECO:0000313" key="5">
    <source>
        <dbReference type="Proteomes" id="UP000224182"/>
    </source>
</evidence>
<reference evidence="2 4" key="2">
    <citation type="submission" date="2017-06" db="EMBL/GenBank/DDBJ databases">
        <title>Genome sequencing of Fusobacterium nucleatum subsp. polymorphum KCOM 1232 (=ChDC F37).</title>
        <authorList>
            <person name="Kook J.-K."/>
            <person name="Park S.-N."/>
            <person name="Lim Y.K."/>
            <person name="Roh H."/>
        </authorList>
    </citation>
    <scope>NUCLEOTIDE SEQUENCE [LARGE SCALE GENOMIC DNA]</scope>
    <source>
        <strain evidence="2">KCOM 1232</strain>
        <strain evidence="4">KCOM 1232 ( ChDC F37)</strain>
    </source>
</reference>
<evidence type="ECO:0000313" key="2">
    <source>
        <dbReference type="EMBL" id="PGH21748.1"/>
    </source>
</evidence>
<evidence type="ECO:0000313" key="3">
    <source>
        <dbReference type="EMBL" id="PHI07040.1"/>
    </source>
</evidence>
<reference evidence="3 5" key="1">
    <citation type="submission" date="2017-06" db="EMBL/GenBank/DDBJ databases">
        <title>Draft genome sequence of Fusobacterium nucleatum subsp. polymorphum KCOM 1271 (=ChDC F305).</title>
        <authorList>
            <person name="Kook J.-K."/>
            <person name="Park S.-N."/>
            <person name="Lim Y.K."/>
            <person name="Roh H."/>
        </authorList>
    </citation>
    <scope>NUCLEOTIDE SEQUENCE [LARGE SCALE GENOMIC DNA]</scope>
    <source>
        <strain evidence="3">KCOM 1271</strain>
        <strain evidence="5">KCOM 1271 (ChDC F305)</strain>
    </source>
</reference>
<name>A0A2C6A5R0_FUSNP</name>
<keyword evidence="1" id="KW-0812">Transmembrane</keyword>
<accession>A0A2C6A5R0</accession>
<keyword evidence="1" id="KW-0472">Membrane</keyword>
<sequence>MVNKNINIFKGFKKSPFLFSFSVLGMIIITSLFLILTPIGWIILAGLYGVFTDGSAFQKIISIAFIIIYFFGTLVLIDTMCNNAP</sequence>
<organism evidence="3 5">
    <name type="scientific">Fusobacterium nucleatum subsp. polymorphum</name>
    <name type="common">Fusobacterium polymorphum</name>
    <dbReference type="NCBI Taxonomy" id="76857"/>
    <lineage>
        <taxon>Bacteria</taxon>
        <taxon>Fusobacteriati</taxon>
        <taxon>Fusobacteriota</taxon>
        <taxon>Fusobacteriia</taxon>
        <taxon>Fusobacteriales</taxon>
        <taxon>Fusobacteriaceae</taxon>
        <taxon>Fusobacterium</taxon>
    </lineage>
</organism>
<dbReference type="RefSeq" id="WP_098701914.1">
    <property type="nucleotide sequence ID" value="NZ_CP077115.1"/>
</dbReference>
<feature type="transmembrane region" description="Helical" evidence="1">
    <location>
        <begin position="56"/>
        <end position="77"/>
    </location>
</feature>
<protein>
    <submittedName>
        <fullName evidence="3">Uncharacterized protein</fullName>
    </submittedName>
</protein>
<feature type="transmembrane region" description="Helical" evidence="1">
    <location>
        <begin position="21"/>
        <end position="44"/>
    </location>
</feature>
<proteinExistence type="predicted"/>
<evidence type="ECO:0000256" key="1">
    <source>
        <dbReference type="SAM" id="Phobius"/>
    </source>
</evidence>
<dbReference type="EMBL" id="NIRN01000001">
    <property type="protein sequence ID" value="PHI07040.1"/>
    <property type="molecule type" value="Genomic_DNA"/>
</dbReference>
<keyword evidence="1" id="KW-1133">Transmembrane helix</keyword>